<dbReference type="Proteomes" id="UP000198287">
    <property type="component" value="Unassembled WGS sequence"/>
</dbReference>
<proteinExistence type="inferred from homology"/>
<protein>
    <recommendedName>
        <fullName evidence="13">Glycosyltransferase family 92 protein</fullName>
    </recommendedName>
</protein>
<keyword evidence="7 10" id="KW-0472">Membrane</keyword>
<organism evidence="11 12">
    <name type="scientific">Folsomia candida</name>
    <name type="common">Springtail</name>
    <dbReference type="NCBI Taxonomy" id="158441"/>
    <lineage>
        <taxon>Eukaryota</taxon>
        <taxon>Metazoa</taxon>
        <taxon>Ecdysozoa</taxon>
        <taxon>Arthropoda</taxon>
        <taxon>Hexapoda</taxon>
        <taxon>Collembola</taxon>
        <taxon>Entomobryomorpha</taxon>
        <taxon>Isotomoidea</taxon>
        <taxon>Isotomidae</taxon>
        <taxon>Proisotominae</taxon>
        <taxon>Folsomia</taxon>
    </lineage>
</organism>
<evidence type="ECO:0000256" key="7">
    <source>
        <dbReference type="ARBA" id="ARBA00023136"/>
    </source>
</evidence>
<evidence type="ECO:0000256" key="10">
    <source>
        <dbReference type="SAM" id="Phobius"/>
    </source>
</evidence>
<evidence type="ECO:0000256" key="4">
    <source>
        <dbReference type="ARBA" id="ARBA00022679"/>
    </source>
</evidence>
<keyword evidence="5 10" id="KW-0812">Transmembrane</keyword>
<dbReference type="AlphaFoldDB" id="A0A226DZB6"/>
<evidence type="ECO:0000313" key="11">
    <source>
        <dbReference type="EMBL" id="OXA50067.1"/>
    </source>
</evidence>
<feature type="compositionally biased region" description="Basic residues" evidence="9">
    <location>
        <begin position="983"/>
        <end position="994"/>
    </location>
</feature>
<evidence type="ECO:0000313" key="12">
    <source>
        <dbReference type="Proteomes" id="UP000198287"/>
    </source>
</evidence>
<gene>
    <name evidence="11" type="ORF">Fcan01_15028</name>
</gene>
<comment type="similarity">
    <text evidence="2">Belongs to the glycosyltransferase 92 family.</text>
</comment>
<feature type="coiled-coil region" evidence="8">
    <location>
        <begin position="546"/>
        <end position="580"/>
    </location>
</feature>
<dbReference type="OrthoDB" id="2017643at2759"/>
<evidence type="ECO:0000256" key="9">
    <source>
        <dbReference type="SAM" id="MobiDB-lite"/>
    </source>
</evidence>
<dbReference type="GO" id="GO:0016757">
    <property type="term" value="F:glycosyltransferase activity"/>
    <property type="evidence" value="ECO:0007669"/>
    <property type="project" value="UniProtKB-KW"/>
</dbReference>
<feature type="region of interest" description="Disordered" evidence="9">
    <location>
        <begin position="982"/>
        <end position="1003"/>
    </location>
</feature>
<evidence type="ECO:0000256" key="5">
    <source>
        <dbReference type="ARBA" id="ARBA00022692"/>
    </source>
</evidence>
<name>A0A226DZB6_FOLCA</name>
<feature type="transmembrane region" description="Helical" evidence="10">
    <location>
        <begin position="20"/>
        <end position="38"/>
    </location>
</feature>
<dbReference type="Pfam" id="PF01697">
    <property type="entry name" value="Glyco_transf_92"/>
    <property type="match status" value="1"/>
</dbReference>
<evidence type="ECO:0008006" key="13">
    <source>
        <dbReference type="Google" id="ProtNLM"/>
    </source>
</evidence>
<comment type="caution">
    <text evidence="11">The sequence shown here is derived from an EMBL/GenBank/DDBJ whole genome shotgun (WGS) entry which is preliminary data.</text>
</comment>
<evidence type="ECO:0000256" key="8">
    <source>
        <dbReference type="SAM" id="Coils"/>
    </source>
</evidence>
<sequence length="1081" mass="125307">MFPQKNVCRVFRNKFRHPRARSLFLVIIIVSTFIILISQNKLPSDLDRFQQSDHFATTKDGLILPSLPLSKLSDKIIPTATQLGDELEDCFIRFEKRIMRPHITDLEFHNKLWQVTRLTENNRIYLNGAYIDTRLDGEPLVRILFLTDDIITPPSLVNDFFCRFWINIGNKSYASLAPSEEFTYLWNTNWGKWGAIQPYLLTCKIPPLPKHAESYWESVSLLTGKCSMARNDLRLTYQLPPEDRKTFGLCVKGLNFPSKDISRKLVQWVEMLRILGVDGIHFHVFQVDPATEKVLNHYQANGLATVRPVTIAGEMDSNSTTEYLEKNIAQAWKQELIAYNECFLSNMYKYRYIALLDVDEIILPKLSEDWYGLIEDLYDGDAPSWENSPSFCFQMRLFIDKIVDGFHGGQEIRLVKEEPEDVDEDNNIIPFMMTRINWIVKPEVYTDHSSSYFNSKCIHSTQTALVVNNHAPKMCLSPVKGMTSDNCILHVDPELGYTHHHRESCCEQAHLPHQQEFLRKLFKRDRTILRYMKKLSKNKRYNNVLKEELNESREGASSVLHDLLNETQTLRRNMMEAIDREKFAVQNALRTHRTMQLVLRSKTPDFAEAWLDDKLFDHAKQLNGLVDTLFAKRDRLQEAERVVMLMEKWPRPGSTPWEMKIMKQENLLGVAIDSMKVKLETAKLLYVKYHEIKERLRDEEEKYAPVIRNLESQLAHQKQEMRTLQNMLDDALIFESEAFSTLALTEKESLINRRKRRVQMGKIKVAVEKVLSENSATIPNGRRAGYNPLERKTISAATLQQDLASTGGVNDRLRVKRAEIEELEAWVSRLVETMRVPFNSIPLRFKTVRKVGLDLEKEKVIKEKLKHKLVRERDLLMLILRQLSYTGNQEVSDFTKVVQDYDSNLTTLKKVGNHTQRIINTCGDRIDSIRIGMSGILNRLDDQKSHQITDCDHLLKLFPVVRTKVEQLVNDVEKLESDVEHQHVHRRQSKHPMHPRASEMTVSGGGFVGATASGGIRAYRIPDRCQRVPVRTMEEGSDEEDLEDYKLPTRNDIKAKSFKILQQGLIRKGISQVVVMTHPHK</sequence>
<keyword evidence="3" id="KW-0328">Glycosyltransferase</keyword>
<dbReference type="InterPro" id="IPR008166">
    <property type="entry name" value="Glyco_transf_92"/>
</dbReference>
<keyword evidence="12" id="KW-1185">Reference proteome</keyword>
<keyword evidence="4" id="KW-0808">Transferase</keyword>
<evidence type="ECO:0000256" key="3">
    <source>
        <dbReference type="ARBA" id="ARBA00022676"/>
    </source>
</evidence>
<dbReference type="GO" id="GO:0005737">
    <property type="term" value="C:cytoplasm"/>
    <property type="evidence" value="ECO:0007669"/>
    <property type="project" value="TreeGrafter"/>
</dbReference>
<evidence type="ECO:0000256" key="6">
    <source>
        <dbReference type="ARBA" id="ARBA00022989"/>
    </source>
</evidence>
<dbReference type="EMBL" id="LNIX01000009">
    <property type="protein sequence ID" value="OXA50067.1"/>
    <property type="molecule type" value="Genomic_DNA"/>
</dbReference>
<dbReference type="GO" id="GO:0016020">
    <property type="term" value="C:membrane"/>
    <property type="evidence" value="ECO:0007669"/>
    <property type="project" value="UniProtKB-SubCell"/>
</dbReference>
<reference evidence="11 12" key="1">
    <citation type="submission" date="2015-12" db="EMBL/GenBank/DDBJ databases">
        <title>The genome of Folsomia candida.</title>
        <authorList>
            <person name="Faddeeva A."/>
            <person name="Derks M.F."/>
            <person name="Anvar Y."/>
            <person name="Smit S."/>
            <person name="Van Straalen N."/>
            <person name="Roelofs D."/>
        </authorList>
    </citation>
    <scope>NUCLEOTIDE SEQUENCE [LARGE SCALE GENOMIC DNA]</scope>
    <source>
        <strain evidence="11 12">VU population</strain>
        <tissue evidence="11">Whole body</tissue>
    </source>
</reference>
<dbReference type="PANTHER" id="PTHR21461:SF69">
    <property type="entry name" value="GLYCOSYLTRANSFERASE FAMILY 92 PROTEIN"/>
    <property type="match status" value="1"/>
</dbReference>
<comment type="subcellular location">
    <subcellularLocation>
        <location evidence="1">Membrane</location>
        <topology evidence="1">Single-pass membrane protein</topology>
    </subcellularLocation>
</comment>
<keyword evidence="6 10" id="KW-1133">Transmembrane helix</keyword>
<keyword evidence="8" id="KW-0175">Coiled coil</keyword>
<evidence type="ECO:0000256" key="1">
    <source>
        <dbReference type="ARBA" id="ARBA00004167"/>
    </source>
</evidence>
<evidence type="ECO:0000256" key="2">
    <source>
        <dbReference type="ARBA" id="ARBA00007647"/>
    </source>
</evidence>
<accession>A0A226DZB6</accession>
<dbReference type="PANTHER" id="PTHR21461">
    <property type="entry name" value="GLYCOSYLTRANSFERASE FAMILY 92 PROTEIN"/>
    <property type="match status" value="1"/>
</dbReference>